<name>M3D2I9_SPHMS</name>
<proteinExistence type="predicted"/>
<organism evidence="2 3">
    <name type="scientific">Sphaerulina musiva (strain SO2202)</name>
    <name type="common">Poplar stem canker fungus</name>
    <name type="synonym">Septoria musiva</name>
    <dbReference type="NCBI Taxonomy" id="692275"/>
    <lineage>
        <taxon>Eukaryota</taxon>
        <taxon>Fungi</taxon>
        <taxon>Dikarya</taxon>
        <taxon>Ascomycota</taxon>
        <taxon>Pezizomycotina</taxon>
        <taxon>Dothideomycetes</taxon>
        <taxon>Dothideomycetidae</taxon>
        <taxon>Mycosphaerellales</taxon>
        <taxon>Mycosphaerellaceae</taxon>
        <taxon>Sphaerulina</taxon>
    </lineage>
</organism>
<reference evidence="2 3" key="1">
    <citation type="journal article" date="2012" name="PLoS Pathog.">
        <title>Diverse lifestyles and strategies of plant pathogenesis encoded in the genomes of eighteen Dothideomycetes fungi.</title>
        <authorList>
            <person name="Ohm R.A."/>
            <person name="Feau N."/>
            <person name="Henrissat B."/>
            <person name="Schoch C.L."/>
            <person name="Horwitz B.A."/>
            <person name="Barry K.W."/>
            <person name="Condon B.J."/>
            <person name="Copeland A.C."/>
            <person name="Dhillon B."/>
            <person name="Glaser F."/>
            <person name="Hesse C.N."/>
            <person name="Kosti I."/>
            <person name="LaButti K."/>
            <person name="Lindquist E.A."/>
            <person name="Lucas S."/>
            <person name="Salamov A.A."/>
            <person name="Bradshaw R.E."/>
            <person name="Ciuffetti L."/>
            <person name="Hamelin R.C."/>
            <person name="Kema G.H.J."/>
            <person name="Lawrence C."/>
            <person name="Scott J.A."/>
            <person name="Spatafora J.W."/>
            <person name="Turgeon B.G."/>
            <person name="de Wit P.J.G.M."/>
            <person name="Zhong S."/>
            <person name="Goodwin S.B."/>
            <person name="Grigoriev I.V."/>
        </authorList>
    </citation>
    <scope>NUCLEOTIDE SEQUENCE [LARGE SCALE GENOMIC DNA]</scope>
    <source>
        <strain evidence="2 3">SO2202</strain>
    </source>
</reference>
<evidence type="ECO:0000313" key="2">
    <source>
        <dbReference type="EMBL" id="EMF12425.1"/>
    </source>
</evidence>
<feature type="compositionally biased region" description="Low complexity" evidence="1">
    <location>
        <begin position="13"/>
        <end position="42"/>
    </location>
</feature>
<sequence length="106" mass="11354">MTIGGGDSRGRESYGSGRGVESGYTNPNQYNPNQYNTNTNNNKALRGGGGGGGGGGGTYYKSLRDGGDEDRDGDEEEEEDLLNSYEPSFVGVILNPRRSLRVINRD</sequence>
<keyword evidence="3" id="KW-1185">Reference proteome</keyword>
<dbReference type="AlphaFoldDB" id="M3D2I9"/>
<protein>
    <submittedName>
        <fullName evidence="2">Uncharacterized protein</fullName>
    </submittedName>
</protein>
<feature type="compositionally biased region" description="Acidic residues" evidence="1">
    <location>
        <begin position="67"/>
        <end position="81"/>
    </location>
</feature>
<dbReference type="HOGENOM" id="CLU_2224840_0_0_1"/>
<dbReference type="EMBL" id="KB456264">
    <property type="protein sequence ID" value="EMF12425.1"/>
    <property type="molecule type" value="Genomic_DNA"/>
</dbReference>
<evidence type="ECO:0000313" key="3">
    <source>
        <dbReference type="Proteomes" id="UP000016931"/>
    </source>
</evidence>
<accession>M3D2I9</accession>
<gene>
    <name evidence="2" type="ORF">SEPMUDRAFT_149107</name>
</gene>
<feature type="compositionally biased region" description="Gly residues" evidence="1">
    <location>
        <begin position="46"/>
        <end position="58"/>
    </location>
</feature>
<dbReference type="Proteomes" id="UP000016931">
    <property type="component" value="Unassembled WGS sequence"/>
</dbReference>
<evidence type="ECO:0000256" key="1">
    <source>
        <dbReference type="SAM" id="MobiDB-lite"/>
    </source>
</evidence>
<dbReference type="GeneID" id="27902484"/>
<dbReference type="RefSeq" id="XP_016760546.1">
    <property type="nucleotide sequence ID" value="XM_016905347.1"/>
</dbReference>
<feature type="region of interest" description="Disordered" evidence="1">
    <location>
        <begin position="1"/>
        <end position="84"/>
    </location>
</feature>